<dbReference type="InterPro" id="IPR043502">
    <property type="entry name" value="DNA/RNA_pol_sf"/>
</dbReference>
<keyword evidence="3" id="KW-1185">Reference proteome</keyword>
<feature type="domain" description="Reverse transcriptase" evidence="1">
    <location>
        <begin position="1"/>
        <end position="182"/>
    </location>
</feature>
<name>A0AAV2SUP8_MEGNR</name>
<proteinExistence type="predicted"/>
<dbReference type="InterPro" id="IPR000477">
    <property type="entry name" value="RT_dom"/>
</dbReference>
<dbReference type="EMBL" id="CAXKWB010141961">
    <property type="protein sequence ID" value="CAL4245934.1"/>
    <property type="molecule type" value="Genomic_DNA"/>
</dbReference>
<evidence type="ECO:0000259" key="1">
    <source>
        <dbReference type="PROSITE" id="PS50878"/>
    </source>
</evidence>
<evidence type="ECO:0000313" key="2">
    <source>
        <dbReference type="EMBL" id="CAL4245934.1"/>
    </source>
</evidence>
<evidence type="ECO:0000313" key="3">
    <source>
        <dbReference type="Proteomes" id="UP001497623"/>
    </source>
</evidence>
<dbReference type="Pfam" id="PF00078">
    <property type="entry name" value="RVT_1"/>
    <property type="match status" value="1"/>
</dbReference>
<accession>A0AAV2SUP8</accession>
<gene>
    <name evidence="2" type="ORF">MNOR_LOCUS41137</name>
</gene>
<reference evidence="2 3" key="1">
    <citation type="submission" date="2024-05" db="EMBL/GenBank/DDBJ databases">
        <authorList>
            <person name="Wallberg A."/>
        </authorList>
    </citation>
    <scope>NUCLEOTIDE SEQUENCE [LARGE SCALE GENOMIC DNA]</scope>
</reference>
<dbReference type="PROSITE" id="PS50878">
    <property type="entry name" value="RT_POL"/>
    <property type="match status" value="1"/>
</dbReference>
<protein>
    <recommendedName>
        <fullName evidence="1">Reverse transcriptase domain-containing protein</fullName>
    </recommendedName>
</protein>
<dbReference type="GO" id="GO:0071897">
    <property type="term" value="P:DNA biosynthetic process"/>
    <property type="evidence" value="ECO:0007669"/>
    <property type="project" value="UniProtKB-ARBA"/>
</dbReference>
<organism evidence="2 3">
    <name type="scientific">Meganyctiphanes norvegica</name>
    <name type="common">Northern krill</name>
    <name type="synonym">Thysanopoda norvegica</name>
    <dbReference type="NCBI Taxonomy" id="48144"/>
    <lineage>
        <taxon>Eukaryota</taxon>
        <taxon>Metazoa</taxon>
        <taxon>Ecdysozoa</taxon>
        <taxon>Arthropoda</taxon>
        <taxon>Crustacea</taxon>
        <taxon>Multicrustacea</taxon>
        <taxon>Malacostraca</taxon>
        <taxon>Eumalacostraca</taxon>
        <taxon>Eucarida</taxon>
        <taxon>Euphausiacea</taxon>
        <taxon>Euphausiidae</taxon>
        <taxon>Meganyctiphanes</taxon>
    </lineage>
</organism>
<comment type="caution">
    <text evidence="2">The sequence shown here is derived from an EMBL/GenBank/DDBJ whole genome shotgun (WGS) entry which is preliminary data.</text>
</comment>
<sequence length="372" mass="43120">MDNKQMTCGIFIDLSKAFDTVDHQILIGKLEHYGIRGTALELFKSYLSNRKQYVHIDNCKSKTQSITCGVPQGSVLGPLLFLLFINDLPNCSPSGKFRIFADDTNVFFHCKNSDELISIGKTIMIELNSWFTANKMTLNTDKTSFTIFKTNRLIIPNLPDHIEFLNYKINRSTEIKFLGLTLDENLTWDKHITDISNKLKSLFHIFYNIRDFISEQDIKTIYYSLIYSRIKYGINVYGQAAKTKMKQIQTLQNQLLKVLSSKSYRFSTNELHSEFNLLKVEDIAKQEILTFVHNYFSNSLPPVFDNYYETFGDNYVTRNGAKTIRIKNHDTETAALSIQIKGAKLWNELDNDLWVIPKRKQFRLKFKTSVTA</sequence>
<dbReference type="SUPFAM" id="SSF56672">
    <property type="entry name" value="DNA/RNA polymerases"/>
    <property type="match status" value="1"/>
</dbReference>
<dbReference type="Proteomes" id="UP001497623">
    <property type="component" value="Unassembled WGS sequence"/>
</dbReference>
<feature type="non-terminal residue" evidence="2">
    <location>
        <position position="372"/>
    </location>
</feature>
<dbReference type="PANTHER" id="PTHR33332">
    <property type="entry name" value="REVERSE TRANSCRIPTASE DOMAIN-CONTAINING PROTEIN"/>
    <property type="match status" value="1"/>
</dbReference>
<dbReference type="AlphaFoldDB" id="A0AAV2SUP8"/>